<dbReference type="EMBL" id="CAJVQC010045985">
    <property type="protein sequence ID" value="CAG8782285.1"/>
    <property type="molecule type" value="Genomic_DNA"/>
</dbReference>
<feature type="non-terminal residue" evidence="1">
    <location>
        <position position="1"/>
    </location>
</feature>
<reference evidence="1" key="1">
    <citation type="submission" date="2021-06" db="EMBL/GenBank/DDBJ databases">
        <authorList>
            <person name="Kallberg Y."/>
            <person name="Tangrot J."/>
            <person name="Rosling A."/>
        </authorList>
    </citation>
    <scope>NUCLEOTIDE SEQUENCE</scope>
    <source>
        <strain evidence="1">MA461A</strain>
    </source>
</reference>
<gene>
    <name evidence="1" type="ORF">RPERSI_LOCUS17778</name>
</gene>
<evidence type="ECO:0000313" key="1">
    <source>
        <dbReference type="EMBL" id="CAG8782285.1"/>
    </source>
</evidence>
<organism evidence="1 2">
    <name type="scientific">Racocetra persica</name>
    <dbReference type="NCBI Taxonomy" id="160502"/>
    <lineage>
        <taxon>Eukaryota</taxon>
        <taxon>Fungi</taxon>
        <taxon>Fungi incertae sedis</taxon>
        <taxon>Mucoromycota</taxon>
        <taxon>Glomeromycotina</taxon>
        <taxon>Glomeromycetes</taxon>
        <taxon>Diversisporales</taxon>
        <taxon>Gigasporaceae</taxon>
        <taxon>Racocetra</taxon>
    </lineage>
</organism>
<comment type="caution">
    <text evidence="1">The sequence shown here is derived from an EMBL/GenBank/DDBJ whole genome shotgun (WGS) entry which is preliminary data.</text>
</comment>
<sequence>IKDIVESYTTWKNIKATILKLAKVKYDIKIKIEYLMNLKLNENESVEKINQQYPETYKEAKD</sequence>
<name>A0ACA9R8H2_9GLOM</name>
<evidence type="ECO:0000313" key="2">
    <source>
        <dbReference type="Proteomes" id="UP000789920"/>
    </source>
</evidence>
<dbReference type="Proteomes" id="UP000789920">
    <property type="component" value="Unassembled WGS sequence"/>
</dbReference>
<proteinExistence type="predicted"/>
<accession>A0ACA9R8H2</accession>
<keyword evidence="2" id="KW-1185">Reference proteome</keyword>
<protein>
    <submittedName>
        <fullName evidence="1">34067_t:CDS:1</fullName>
    </submittedName>
</protein>